<dbReference type="OrthoDB" id="295274at2759"/>
<dbReference type="PROSITE" id="PS50217">
    <property type="entry name" value="BZIP"/>
    <property type="match status" value="1"/>
</dbReference>
<dbReference type="InterPro" id="IPR046347">
    <property type="entry name" value="bZIP_sf"/>
</dbReference>
<feature type="region of interest" description="Disordered" evidence="2">
    <location>
        <begin position="161"/>
        <end position="193"/>
    </location>
</feature>
<sequence length="377" mass="42781">MNYSKSGGYDQVPPVLDQFKVQNIENLDFPIVTGELNGNVVQTRNIQPNIDARLPVQAESTISMQTETVDDGSISIANVSNGSHSAEVPNKGHVFEYHDPFDIHSYPITNPPIFDSTMMLPYTSNEGIPRRRRISISNGQIGQIINHEFYLDNESLLDEDLNGPRLNDQPLSKDDTMLNDAHPHQNRAPVRPGSTEQFLQIQQPQMPQKDMIPQRPVKAALDIPLGQQQRMYRENQLKSEIHRTPKDPPAGVPPPNHQLIYNNEVIYNPNNGPIPGTAAWKKERLLERNRLAASKCRQRKKHAQQQLQNNVSKYQKDVDVLKDKLNKYEKVFKNYNLIISKHVDKFPDSDLKTLSKFSDIDAITEKDLDVISKLAGS</sequence>
<dbReference type="AlphaFoldDB" id="A0A0V1PX34"/>
<evidence type="ECO:0000313" key="4">
    <source>
        <dbReference type="EMBL" id="KSA00629.1"/>
    </source>
</evidence>
<reference evidence="4 5" key="1">
    <citation type="submission" date="2015-11" db="EMBL/GenBank/DDBJ databases">
        <title>The genome of Debaryomyces fabryi.</title>
        <authorList>
            <person name="Tafer H."/>
            <person name="Lopandic K."/>
        </authorList>
    </citation>
    <scope>NUCLEOTIDE SEQUENCE [LARGE SCALE GENOMIC DNA]</scope>
    <source>
        <strain evidence="4 5">CBS 789</strain>
    </source>
</reference>
<evidence type="ECO:0000313" key="5">
    <source>
        <dbReference type="Proteomes" id="UP000054251"/>
    </source>
</evidence>
<dbReference type="SUPFAM" id="SSF57959">
    <property type="entry name" value="Leucine zipper domain"/>
    <property type="match status" value="1"/>
</dbReference>
<dbReference type="GO" id="GO:0003700">
    <property type="term" value="F:DNA-binding transcription factor activity"/>
    <property type="evidence" value="ECO:0007669"/>
    <property type="project" value="InterPro"/>
</dbReference>
<dbReference type="Pfam" id="PF00170">
    <property type="entry name" value="bZIP_1"/>
    <property type="match status" value="1"/>
</dbReference>
<dbReference type="RefSeq" id="XP_015466731.1">
    <property type="nucleotide sequence ID" value="XM_015612449.1"/>
</dbReference>
<dbReference type="SMART" id="SM00338">
    <property type="entry name" value="BRLZ"/>
    <property type="match status" value="1"/>
</dbReference>
<dbReference type="EMBL" id="LMYN01000080">
    <property type="protein sequence ID" value="KSA00629.1"/>
    <property type="molecule type" value="Genomic_DNA"/>
</dbReference>
<dbReference type="CDD" id="cd14687">
    <property type="entry name" value="bZIP_ATF2"/>
    <property type="match status" value="1"/>
</dbReference>
<evidence type="ECO:0000256" key="1">
    <source>
        <dbReference type="SAM" id="Coils"/>
    </source>
</evidence>
<organism evidence="4 5">
    <name type="scientific">Debaryomyces fabryi</name>
    <dbReference type="NCBI Taxonomy" id="58627"/>
    <lineage>
        <taxon>Eukaryota</taxon>
        <taxon>Fungi</taxon>
        <taxon>Dikarya</taxon>
        <taxon>Ascomycota</taxon>
        <taxon>Saccharomycotina</taxon>
        <taxon>Pichiomycetes</taxon>
        <taxon>Debaryomycetaceae</taxon>
        <taxon>Debaryomyces</taxon>
    </lineage>
</organism>
<gene>
    <name evidence="4" type="ORF">AC631_03620</name>
</gene>
<dbReference type="Gene3D" id="1.20.5.170">
    <property type="match status" value="1"/>
</dbReference>
<feature type="coiled-coil region" evidence="1">
    <location>
        <begin position="297"/>
        <end position="331"/>
    </location>
</feature>
<dbReference type="Proteomes" id="UP000054251">
    <property type="component" value="Unassembled WGS sequence"/>
</dbReference>
<keyword evidence="1" id="KW-0175">Coiled coil</keyword>
<dbReference type="PROSITE" id="PS00036">
    <property type="entry name" value="BZIP_BASIC"/>
    <property type="match status" value="1"/>
</dbReference>
<keyword evidence="5" id="KW-1185">Reference proteome</keyword>
<dbReference type="InterPro" id="IPR004827">
    <property type="entry name" value="bZIP"/>
</dbReference>
<name>A0A0V1PX34_9ASCO</name>
<dbReference type="GeneID" id="26840629"/>
<comment type="caution">
    <text evidence="4">The sequence shown here is derived from an EMBL/GenBank/DDBJ whole genome shotgun (WGS) entry which is preliminary data.</text>
</comment>
<feature type="domain" description="BZIP" evidence="3">
    <location>
        <begin position="281"/>
        <end position="342"/>
    </location>
</feature>
<evidence type="ECO:0000259" key="3">
    <source>
        <dbReference type="PROSITE" id="PS50217"/>
    </source>
</evidence>
<protein>
    <recommendedName>
        <fullName evidence="3">BZIP domain-containing protein</fullName>
    </recommendedName>
</protein>
<accession>A0A0V1PX34</accession>
<evidence type="ECO:0000256" key="2">
    <source>
        <dbReference type="SAM" id="MobiDB-lite"/>
    </source>
</evidence>
<proteinExistence type="predicted"/>